<evidence type="ECO:0000259" key="10">
    <source>
        <dbReference type="Pfam" id="PF08334"/>
    </source>
</evidence>
<evidence type="ECO:0000256" key="5">
    <source>
        <dbReference type="ARBA" id="ARBA00022481"/>
    </source>
</evidence>
<reference evidence="11 12" key="1">
    <citation type="submission" date="2019-12" db="EMBL/GenBank/DDBJ databases">
        <title>Litoreibacter badius sp. nov., a novel bacteriochlorophyll a-containing bacterium in the genus Litoreibacter.</title>
        <authorList>
            <person name="Kanamuro M."/>
            <person name="Takabe Y."/>
            <person name="Mori K."/>
            <person name="Takaichi S."/>
            <person name="Hanada S."/>
        </authorList>
    </citation>
    <scope>NUCLEOTIDE SEQUENCE [LARGE SCALE GENOMIC DNA]</scope>
    <source>
        <strain evidence="11 12">K6</strain>
    </source>
</reference>
<name>A0A6N6JJI7_9RHOB</name>
<dbReference type="InterPro" id="IPR013545">
    <property type="entry name" value="T2SS_protein-GspG_C"/>
</dbReference>
<keyword evidence="9" id="KW-0472">Membrane</keyword>
<organism evidence="11 12">
    <name type="scientific">Litoreibacter roseus</name>
    <dbReference type="NCBI Taxonomy" id="2601869"/>
    <lineage>
        <taxon>Bacteria</taxon>
        <taxon>Pseudomonadati</taxon>
        <taxon>Pseudomonadota</taxon>
        <taxon>Alphaproteobacteria</taxon>
        <taxon>Rhodobacterales</taxon>
        <taxon>Roseobacteraceae</taxon>
        <taxon>Litoreibacter</taxon>
    </lineage>
</organism>
<evidence type="ECO:0000313" key="11">
    <source>
        <dbReference type="EMBL" id="GFE66491.1"/>
    </source>
</evidence>
<proteinExistence type="inferred from homology"/>
<evidence type="ECO:0000256" key="4">
    <source>
        <dbReference type="ARBA" id="ARBA00022475"/>
    </source>
</evidence>
<keyword evidence="8" id="KW-1133">Transmembrane helix</keyword>
<dbReference type="NCBIfam" id="TIGR01710">
    <property type="entry name" value="typeII_sec_gspG"/>
    <property type="match status" value="1"/>
</dbReference>
<dbReference type="NCBIfam" id="TIGR02532">
    <property type="entry name" value="IV_pilin_GFxxxE"/>
    <property type="match status" value="1"/>
</dbReference>
<dbReference type="InterPro" id="IPR045584">
    <property type="entry name" value="Pilin-like"/>
</dbReference>
<evidence type="ECO:0000256" key="9">
    <source>
        <dbReference type="ARBA" id="ARBA00023136"/>
    </source>
</evidence>
<keyword evidence="5" id="KW-0488">Methylation</keyword>
<evidence type="ECO:0000256" key="6">
    <source>
        <dbReference type="ARBA" id="ARBA00022519"/>
    </source>
</evidence>
<dbReference type="GO" id="GO:0015628">
    <property type="term" value="P:protein secretion by the type II secretion system"/>
    <property type="evidence" value="ECO:0007669"/>
    <property type="project" value="InterPro"/>
</dbReference>
<keyword evidence="6" id="KW-0997">Cell inner membrane</keyword>
<sequence>MRSFQLSSLSTRFRSRPKRRTKRARGFSLVEMLVAVTIVGLLVGLVGPAAMRQLQSSRVKATEAQIAQLRSALDIFLIDTGRYPTAQEGLTALVQGGTLIPGWNGPYLRDGKLPADPWGGVYTYKNEGGQVRVTSFGADGRAGGTGLDSDITG</sequence>
<keyword evidence="7" id="KW-0812">Transmembrane</keyword>
<dbReference type="Pfam" id="PF07963">
    <property type="entry name" value="N_methyl"/>
    <property type="match status" value="1"/>
</dbReference>
<keyword evidence="4" id="KW-1003">Cell membrane</keyword>
<accession>A0A6N6JJI7</accession>
<dbReference type="Gene3D" id="3.30.700.10">
    <property type="entry name" value="Glycoprotein, Type 4 Pilin"/>
    <property type="match status" value="1"/>
</dbReference>
<feature type="domain" description="Type II secretion system protein GspG C-terminal" evidence="10">
    <location>
        <begin position="51"/>
        <end position="152"/>
    </location>
</feature>
<dbReference type="PRINTS" id="PR00813">
    <property type="entry name" value="BCTERIALGSPG"/>
</dbReference>
<evidence type="ECO:0000256" key="8">
    <source>
        <dbReference type="ARBA" id="ARBA00022989"/>
    </source>
</evidence>
<dbReference type="Pfam" id="PF08334">
    <property type="entry name" value="T2SSG"/>
    <property type="match status" value="1"/>
</dbReference>
<dbReference type="InterPro" id="IPR012902">
    <property type="entry name" value="N_methyl_site"/>
</dbReference>
<dbReference type="GO" id="GO:0015627">
    <property type="term" value="C:type II protein secretion system complex"/>
    <property type="evidence" value="ECO:0007669"/>
    <property type="project" value="InterPro"/>
</dbReference>
<dbReference type="InterPro" id="IPR000983">
    <property type="entry name" value="Bac_GSPG_pilin"/>
</dbReference>
<protein>
    <recommendedName>
        <fullName evidence="3">Type II secretion system core protein G</fullName>
    </recommendedName>
</protein>
<dbReference type="Proteomes" id="UP000436822">
    <property type="component" value="Unassembled WGS sequence"/>
</dbReference>
<dbReference type="PANTHER" id="PTHR30093:SF45">
    <property type="entry name" value="TYPE II SECRETION SYSTEM CORE PROTEIN G"/>
    <property type="match status" value="1"/>
</dbReference>
<dbReference type="OrthoDB" id="9795612at2"/>
<comment type="similarity">
    <text evidence="2">Belongs to the GSP G family.</text>
</comment>
<dbReference type="PANTHER" id="PTHR30093">
    <property type="entry name" value="GENERAL SECRETION PATHWAY PROTEIN G"/>
    <property type="match status" value="1"/>
</dbReference>
<dbReference type="GO" id="GO:0005886">
    <property type="term" value="C:plasma membrane"/>
    <property type="evidence" value="ECO:0007669"/>
    <property type="project" value="UniProtKB-SubCell"/>
</dbReference>
<dbReference type="AlphaFoldDB" id="A0A6N6JJI7"/>
<dbReference type="PROSITE" id="PS00409">
    <property type="entry name" value="PROKAR_NTER_METHYL"/>
    <property type="match status" value="1"/>
</dbReference>
<dbReference type="EMBL" id="BLJE01000004">
    <property type="protein sequence ID" value="GFE66491.1"/>
    <property type="molecule type" value="Genomic_DNA"/>
</dbReference>
<comment type="subcellular location">
    <subcellularLocation>
        <location evidence="1">Cell inner membrane</location>
        <topology evidence="1">Single-pass membrane protein</topology>
    </subcellularLocation>
</comment>
<comment type="caution">
    <text evidence="11">The sequence shown here is derived from an EMBL/GenBank/DDBJ whole genome shotgun (WGS) entry which is preliminary data.</text>
</comment>
<keyword evidence="12" id="KW-1185">Reference proteome</keyword>
<evidence type="ECO:0000256" key="2">
    <source>
        <dbReference type="ARBA" id="ARBA00009984"/>
    </source>
</evidence>
<gene>
    <name evidence="11" type="ORF">KIN_35650</name>
</gene>
<evidence type="ECO:0000256" key="3">
    <source>
        <dbReference type="ARBA" id="ARBA00020042"/>
    </source>
</evidence>
<evidence type="ECO:0000256" key="1">
    <source>
        <dbReference type="ARBA" id="ARBA00004377"/>
    </source>
</evidence>
<dbReference type="RefSeq" id="WP_159809544.1">
    <property type="nucleotide sequence ID" value="NZ_BLJE01000004.1"/>
</dbReference>
<evidence type="ECO:0000256" key="7">
    <source>
        <dbReference type="ARBA" id="ARBA00022692"/>
    </source>
</evidence>
<dbReference type="SUPFAM" id="SSF54523">
    <property type="entry name" value="Pili subunits"/>
    <property type="match status" value="1"/>
</dbReference>
<dbReference type="InterPro" id="IPR010054">
    <property type="entry name" value="Type2_sec_GspG"/>
</dbReference>
<evidence type="ECO:0000313" key="12">
    <source>
        <dbReference type="Proteomes" id="UP000436822"/>
    </source>
</evidence>